<reference evidence="6" key="1">
    <citation type="journal article" date="2015" name="BMC Genomics">
        <title>Comparative genomics of Fructobacillus spp. and Leuconostoc spp. reveals niche-specific evolution of Fructobacillus spp.</title>
        <authorList>
            <person name="Endo A."/>
            <person name="Tanizawa Y."/>
            <person name="Tanaka N."/>
            <person name="Maeno S."/>
            <person name="Kumar H."/>
            <person name="Shiwa Y."/>
            <person name="Okada S."/>
            <person name="Yoshikawa H."/>
            <person name="Dicks L."/>
            <person name="Nakagawa J."/>
            <person name="Arita M."/>
        </authorList>
    </citation>
    <scope>NUCLEOTIDE SEQUENCE [LARGE SCALE GENOMIC DNA]</scope>
    <source>
        <strain evidence="6">F214-1</strain>
    </source>
</reference>
<organism evidence="6">
    <name type="scientific">Fructobacillus tropaeoli</name>
    <dbReference type="NCBI Taxonomy" id="709323"/>
    <lineage>
        <taxon>Bacteria</taxon>
        <taxon>Bacillati</taxon>
        <taxon>Bacillota</taxon>
        <taxon>Bacilli</taxon>
        <taxon>Lactobacillales</taxon>
        <taxon>Lactobacillaceae</taxon>
        <taxon>Fructobacillus</taxon>
    </lineage>
</organism>
<keyword evidence="5" id="KW-0460">Magnesium</keyword>
<dbReference type="RefSeq" id="WP_158531856.1">
    <property type="nucleotide sequence ID" value="NZ_DF968079.1"/>
</dbReference>
<dbReference type="InterPro" id="IPR024185">
    <property type="entry name" value="FTHF_cligase-like_sf"/>
</dbReference>
<evidence type="ECO:0000256" key="4">
    <source>
        <dbReference type="PIRSR" id="PIRSR006806-1"/>
    </source>
</evidence>
<dbReference type="SUPFAM" id="SSF100950">
    <property type="entry name" value="NagB/RpiA/CoA transferase-like"/>
    <property type="match status" value="1"/>
</dbReference>
<evidence type="ECO:0000256" key="1">
    <source>
        <dbReference type="ARBA" id="ARBA00010638"/>
    </source>
</evidence>
<dbReference type="Gene3D" id="3.40.50.10420">
    <property type="entry name" value="NagB/RpiA/CoA transferase-like"/>
    <property type="match status" value="1"/>
</dbReference>
<dbReference type="GO" id="GO:0005524">
    <property type="term" value="F:ATP binding"/>
    <property type="evidence" value="ECO:0007669"/>
    <property type="project" value="UniProtKB-KW"/>
</dbReference>
<sequence>MPDKKTIRQEQKAKLKALSPLAKAEQEKQLYQKLFQQSAWLQAQTIAVTASLPFEVETTPIMEAAWQAGKTVGLAKVVDRELTFVKISADSALTAGESFGILEPENGQELKKSAIDLVLVPGLAFSDAGLRVGFGGGYYDRFLADYEGESISLALAEQRRADWVPDNFDEAVGQVLTLADE</sequence>
<dbReference type="InterPro" id="IPR002698">
    <property type="entry name" value="FTHF_cligase"/>
</dbReference>
<keyword evidence="5" id="KW-0479">Metal-binding</keyword>
<dbReference type="GO" id="GO:0035999">
    <property type="term" value="P:tetrahydrofolate interconversion"/>
    <property type="evidence" value="ECO:0007669"/>
    <property type="project" value="TreeGrafter"/>
</dbReference>
<gene>
    <name evidence="6" type="primary">yqgN</name>
    <name evidence="6" type="ORF">FTRO_0020440</name>
</gene>
<dbReference type="GO" id="GO:0030272">
    <property type="term" value="F:5-formyltetrahydrofolate cyclo-ligase activity"/>
    <property type="evidence" value="ECO:0007669"/>
    <property type="project" value="UniProtKB-EC"/>
</dbReference>
<dbReference type="EC" id="6.3.3.2" evidence="5"/>
<dbReference type="PANTHER" id="PTHR23407:SF1">
    <property type="entry name" value="5-FORMYLTETRAHYDROFOLATE CYCLO-LIGASE"/>
    <property type="match status" value="1"/>
</dbReference>
<feature type="binding site" evidence="4">
    <location>
        <position position="55"/>
    </location>
    <ligand>
        <name>substrate</name>
    </ligand>
</feature>
<dbReference type="InterPro" id="IPR037171">
    <property type="entry name" value="NagB/RpiA_transferase-like"/>
</dbReference>
<evidence type="ECO:0000313" key="6">
    <source>
        <dbReference type="EMBL" id="GAP03877.1"/>
    </source>
</evidence>
<dbReference type="Pfam" id="PF01812">
    <property type="entry name" value="5-FTHF_cyc-lig"/>
    <property type="match status" value="1"/>
</dbReference>
<dbReference type="GO" id="GO:0009396">
    <property type="term" value="P:folic acid-containing compound biosynthetic process"/>
    <property type="evidence" value="ECO:0007669"/>
    <property type="project" value="TreeGrafter"/>
</dbReference>
<feature type="binding site" evidence="4">
    <location>
        <begin position="4"/>
        <end position="8"/>
    </location>
    <ligand>
        <name>ATP</name>
        <dbReference type="ChEBI" id="CHEBI:30616"/>
    </ligand>
</feature>
<comment type="catalytic activity">
    <reaction evidence="5">
        <text>(6S)-5-formyl-5,6,7,8-tetrahydrofolate + ATP = (6R)-5,10-methenyltetrahydrofolate + ADP + phosphate</text>
        <dbReference type="Rhea" id="RHEA:10488"/>
        <dbReference type="ChEBI" id="CHEBI:30616"/>
        <dbReference type="ChEBI" id="CHEBI:43474"/>
        <dbReference type="ChEBI" id="CHEBI:57455"/>
        <dbReference type="ChEBI" id="CHEBI:57457"/>
        <dbReference type="ChEBI" id="CHEBI:456216"/>
        <dbReference type="EC" id="6.3.3.2"/>
    </reaction>
</comment>
<comment type="similarity">
    <text evidence="1 5">Belongs to the 5-formyltetrahydrofolate cyclo-ligase family.</text>
</comment>
<dbReference type="EMBL" id="DF968079">
    <property type="protein sequence ID" value="GAP03877.1"/>
    <property type="molecule type" value="Genomic_DNA"/>
</dbReference>
<proteinExistence type="inferred from homology"/>
<evidence type="ECO:0000256" key="2">
    <source>
        <dbReference type="ARBA" id="ARBA00022741"/>
    </source>
</evidence>
<dbReference type="Proteomes" id="UP000064514">
    <property type="component" value="Unassembled WGS sequence"/>
</dbReference>
<keyword evidence="6" id="KW-0436">Ligase</keyword>
<comment type="cofactor">
    <cofactor evidence="5">
        <name>Mg(2+)</name>
        <dbReference type="ChEBI" id="CHEBI:18420"/>
    </cofactor>
</comment>
<keyword evidence="3 4" id="KW-0067">ATP-binding</keyword>
<dbReference type="AlphaFoldDB" id="A0A3F3H1D7"/>
<feature type="binding site" evidence="4">
    <location>
        <begin position="131"/>
        <end position="139"/>
    </location>
    <ligand>
        <name>ATP</name>
        <dbReference type="ChEBI" id="CHEBI:30616"/>
    </ligand>
</feature>
<protein>
    <recommendedName>
        <fullName evidence="5">5-formyltetrahydrofolate cyclo-ligase</fullName>
        <ecNumber evidence="5">6.3.3.2</ecNumber>
    </recommendedName>
</protein>
<dbReference type="PANTHER" id="PTHR23407">
    <property type="entry name" value="ATPASE INHIBITOR/5-FORMYLTETRAHYDROFOLATE CYCLO-LIGASE"/>
    <property type="match status" value="1"/>
</dbReference>
<name>A0A3F3H1D7_9LACO</name>
<dbReference type="STRING" id="709323.GCA_001047135_00421"/>
<dbReference type="GO" id="GO:0046872">
    <property type="term" value="F:metal ion binding"/>
    <property type="evidence" value="ECO:0007669"/>
    <property type="project" value="UniProtKB-KW"/>
</dbReference>
<evidence type="ECO:0000256" key="3">
    <source>
        <dbReference type="ARBA" id="ARBA00022840"/>
    </source>
</evidence>
<dbReference type="NCBIfam" id="TIGR02727">
    <property type="entry name" value="MTHFS_bact"/>
    <property type="match status" value="1"/>
</dbReference>
<evidence type="ECO:0000256" key="5">
    <source>
        <dbReference type="RuleBase" id="RU361279"/>
    </source>
</evidence>
<dbReference type="PIRSF" id="PIRSF006806">
    <property type="entry name" value="FTHF_cligase"/>
    <property type="match status" value="1"/>
</dbReference>
<keyword evidence="2 4" id="KW-0547">Nucleotide-binding</keyword>
<accession>A0A3F3H1D7</accession>